<dbReference type="AlphaFoldDB" id="A0A0C1LA72"/>
<dbReference type="GO" id="GO:0034755">
    <property type="term" value="P:iron ion transmembrane transport"/>
    <property type="evidence" value="ECO:0007669"/>
    <property type="project" value="TreeGrafter"/>
</dbReference>
<evidence type="ECO:0000256" key="1">
    <source>
        <dbReference type="ARBA" id="ARBA00004141"/>
    </source>
</evidence>
<reference evidence="6 7" key="1">
    <citation type="submission" date="2014-11" db="EMBL/GenBank/DDBJ databases">
        <title>Genome sequence of Flavihumibacter solisilvae 3-3.</title>
        <authorList>
            <person name="Zhou G."/>
            <person name="Li M."/>
            <person name="Wang G."/>
        </authorList>
    </citation>
    <scope>NUCLEOTIDE SEQUENCE [LARGE SCALE GENOMIC DNA]</scope>
    <source>
        <strain evidence="6 7">3-3</strain>
    </source>
</reference>
<dbReference type="Proteomes" id="UP000031408">
    <property type="component" value="Unassembled WGS sequence"/>
</dbReference>
<feature type="transmembrane region" description="Helical" evidence="5">
    <location>
        <begin position="227"/>
        <end position="250"/>
    </location>
</feature>
<evidence type="ECO:0000256" key="4">
    <source>
        <dbReference type="ARBA" id="ARBA00023136"/>
    </source>
</evidence>
<evidence type="ECO:0000256" key="3">
    <source>
        <dbReference type="ARBA" id="ARBA00022989"/>
    </source>
</evidence>
<feature type="transmembrane region" description="Helical" evidence="5">
    <location>
        <begin position="184"/>
        <end position="206"/>
    </location>
</feature>
<evidence type="ECO:0000313" key="7">
    <source>
        <dbReference type="Proteomes" id="UP000031408"/>
    </source>
</evidence>
<dbReference type="PANTHER" id="PTHR11706">
    <property type="entry name" value="SOLUTE CARRIER PROTEIN FAMILY 11 MEMBER"/>
    <property type="match status" value="1"/>
</dbReference>
<dbReference type="RefSeq" id="WP_039136339.1">
    <property type="nucleotide sequence ID" value="NZ_JSVC01000001.1"/>
</dbReference>
<dbReference type="EMBL" id="JSVC01000001">
    <property type="protein sequence ID" value="KIC96411.1"/>
    <property type="molecule type" value="Genomic_DNA"/>
</dbReference>
<feature type="transmembrane region" description="Helical" evidence="5">
    <location>
        <begin position="310"/>
        <end position="326"/>
    </location>
</feature>
<dbReference type="Pfam" id="PF01566">
    <property type="entry name" value="Nramp"/>
    <property type="match status" value="1"/>
</dbReference>
<organism evidence="6 7">
    <name type="scientific">Flavihumibacter solisilvae</name>
    <dbReference type="NCBI Taxonomy" id="1349421"/>
    <lineage>
        <taxon>Bacteria</taxon>
        <taxon>Pseudomonadati</taxon>
        <taxon>Bacteroidota</taxon>
        <taxon>Chitinophagia</taxon>
        <taxon>Chitinophagales</taxon>
        <taxon>Chitinophagaceae</taxon>
        <taxon>Flavihumibacter</taxon>
    </lineage>
</organism>
<keyword evidence="3 5" id="KW-1133">Transmembrane helix</keyword>
<dbReference type="STRING" id="1349421.OI18_01330"/>
<feature type="transmembrane region" description="Helical" evidence="5">
    <location>
        <begin position="78"/>
        <end position="99"/>
    </location>
</feature>
<name>A0A0C1LA72_9BACT</name>
<keyword evidence="2 5" id="KW-0812">Transmembrane</keyword>
<feature type="transmembrane region" description="Helical" evidence="5">
    <location>
        <begin position="270"/>
        <end position="290"/>
    </location>
</feature>
<sequence length="390" mass="41778">MNNRSLYRSAFWGAAFLMATSAIGPGFLTQTAVFTEKLVAAFGFSILVSIIIDVIVQLNIWRIILSWNKPAQQIANELFPGLGFLLSLMILLGGLAFNIGNVAGAGLGLNVITGMDTRICALISAAAGIILMLVKDAAKAMDRFVQLLGVLMIGLTCYVAIVAAPPIGKALAGTFWPEVIDWKSIVTIVGGTVGGYICFAGAHRLLEAKLPEEQRMRSVSSAAIRGVITVSVMRYVLFLAALGVVCAGLTLDKGNPAAAVFRHAAGDVGYRLFGIVLWSAAITSVIGSAYTSVSFIRSWHPLLERYHKQVLVAFISVSTIVFLLVGQPVKLLITAGMINGFILPFSLFILIAANLKSRKKEGYQHPAWLSITGLLVALLLTWIAIQVLIF</sequence>
<dbReference type="GO" id="GO:0005384">
    <property type="term" value="F:manganese ion transmembrane transporter activity"/>
    <property type="evidence" value="ECO:0007669"/>
    <property type="project" value="TreeGrafter"/>
</dbReference>
<feature type="transmembrane region" description="Helical" evidence="5">
    <location>
        <begin position="111"/>
        <end position="133"/>
    </location>
</feature>
<feature type="transmembrane region" description="Helical" evidence="5">
    <location>
        <begin position="332"/>
        <end position="355"/>
    </location>
</feature>
<comment type="caution">
    <text evidence="6">The sequence shown here is derived from an EMBL/GenBank/DDBJ whole genome shotgun (WGS) entry which is preliminary data.</text>
</comment>
<accession>A0A0C1LA72</accession>
<feature type="transmembrane region" description="Helical" evidence="5">
    <location>
        <begin position="38"/>
        <end position="58"/>
    </location>
</feature>
<feature type="transmembrane region" description="Helical" evidence="5">
    <location>
        <begin position="367"/>
        <end position="389"/>
    </location>
</feature>
<gene>
    <name evidence="6" type="ORF">OI18_01330</name>
</gene>
<dbReference type="GO" id="GO:0005886">
    <property type="term" value="C:plasma membrane"/>
    <property type="evidence" value="ECO:0007669"/>
    <property type="project" value="TreeGrafter"/>
</dbReference>
<comment type="subcellular location">
    <subcellularLocation>
        <location evidence="1">Membrane</location>
        <topology evidence="1">Multi-pass membrane protein</topology>
    </subcellularLocation>
</comment>
<dbReference type="GO" id="GO:0015086">
    <property type="term" value="F:cadmium ion transmembrane transporter activity"/>
    <property type="evidence" value="ECO:0007669"/>
    <property type="project" value="TreeGrafter"/>
</dbReference>
<keyword evidence="7" id="KW-1185">Reference proteome</keyword>
<dbReference type="OrthoDB" id="141480at2"/>
<evidence type="ECO:0000256" key="2">
    <source>
        <dbReference type="ARBA" id="ARBA00022692"/>
    </source>
</evidence>
<evidence type="ECO:0000313" key="6">
    <source>
        <dbReference type="EMBL" id="KIC96411.1"/>
    </source>
</evidence>
<feature type="transmembrane region" description="Helical" evidence="5">
    <location>
        <begin position="145"/>
        <end position="164"/>
    </location>
</feature>
<protein>
    <submittedName>
        <fullName evidence="6">Membrane protein</fullName>
    </submittedName>
</protein>
<evidence type="ECO:0000256" key="5">
    <source>
        <dbReference type="SAM" id="Phobius"/>
    </source>
</evidence>
<dbReference type="PANTHER" id="PTHR11706:SF2">
    <property type="entry name" value="TRANSPORTER PROTEIN"/>
    <property type="match status" value="1"/>
</dbReference>
<dbReference type="InterPro" id="IPR001046">
    <property type="entry name" value="NRAMP_fam"/>
</dbReference>
<keyword evidence="4 5" id="KW-0472">Membrane</keyword>
<proteinExistence type="predicted"/>